<proteinExistence type="predicted"/>
<dbReference type="InterPro" id="IPR019401">
    <property type="entry name" value="Znf_CHCC"/>
</dbReference>
<accession>A0A5A8CMY5</accession>
<keyword evidence="9" id="KW-1185">Reference proteome</keyword>
<gene>
    <name evidence="2" type="ORF">CROE0942_LOCUS5677</name>
    <name evidence="3" type="ORF">CROE0942_LOCUS5678</name>
    <name evidence="7" type="ORF">FNF27_04628</name>
    <name evidence="6" type="ORF">FNF28_03832</name>
    <name evidence="4" type="ORF">FNF29_02823</name>
    <name evidence="5" type="ORF">FNF31_02931</name>
</gene>
<evidence type="ECO:0000313" key="6">
    <source>
        <dbReference type="EMBL" id="KAA0164491.1"/>
    </source>
</evidence>
<evidence type="ECO:0000313" key="7">
    <source>
        <dbReference type="EMBL" id="KAA0173871.1"/>
    </source>
</evidence>
<dbReference type="AlphaFoldDB" id="A0A5A8CMY5"/>
<dbReference type="EMBL" id="VLTN01000014">
    <property type="protein sequence ID" value="KAA0153834.1"/>
    <property type="molecule type" value="Genomic_DNA"/>
</dbReference>
<reference evidence="8 9" key="1">
    <citation type="submission" date="2019-07" db="EMBL/GenBank/DDBJ databases">
        <title>Genomes of Cafeteria roenbergensis.</title>
        <authorList>
            <person name="Fischer M.G."/>
            <person name="Hackl T."/>
            <person name="Roman M."/>
        </authorList>
    </citation>
    <scope>NUCLEOTIDE SEQUENCE [LARGE SCALE GENOMIC DNA]</scope>
    <source>
        <strain evidence="4 9">BVI</strain>
        <strain evidence="5 11">Cflag</strain>
        <strain evidence="7 8">E4-10P</strain>
        <strain evidence="6 10">RCC970-E3</strain>
    </source>
</reference>
<evidence type="ECO:0000313" key="11">
    <source>
        <dbReference type="Proteomes" id="UP000325113"/>
    </source>
</evidence>
<evidence type="ECO:0000313" key="3">
    <source>
        <dbReference type="EMBL" id="CAD8561301.1"/>
    </source>
</evidence>
<dbReference type="OrthoDB" id="307899at2759"/>
<dbReference type="EMBL" id="VLTO01000028">
    <property type="protein sequence ID" value="KAA0173871.1"/>
    <property type="molecule type" value="Genomic_DNA"/>
</dbReference>
<evidence type="ECO:0000313" key="9">
    <source>
        <dbReference type="Proteomes" id="UP000323011"/>
    </source>
</evidence>
<dbReference type="OMA" id="DARFINR"/>
<dbReference type="EMBL" id="VLTL01000056">
    <property type="protein sequence ID" value="KAA0164491.1"/>
    <property type="molecule type" value="Genomic_DNA"/>
</dbReference>
<dbReference type="EMBL" id="VLTM01000023">
    <property type="protein sequence ID" value="KAA0163108.1"/>
    <property type="molecule type" value="Genomic_DNA"/>
</dbReference>
<dbReference type="Proteomes" id="UP000322899">
    <property type="component" value="Unassembled WGS sequence"/>
</dbReference>
<dbReference type="EMBL" id="HBET01008417">
    <property type="protein sequence ID" value="CAD8561301.1"/>
    <property type="molecule type" value="Transcribed_RNA"/>
</dbReference>
<feature type="domain" description="Zinc finger CHCC-type" evidence="1">
    <location>
        <begin position="69"/>
        <end position="102"/>
    </location>
</feature>
<dbReference type="EMBL" id="HBET01008416">
    <property type="protein sequence ID" value="CAD8561300.1"/>
    <property type="molecule type" value="Transcribed_RNA"/>
</dbReference>
<evidence type="ECO:0000313" key="4">
    <source>
        <dbReference type="EMBL" id="KAA0153834.1"/>
    </source>
</evidence>
<evidence type="ECO:0000313" key="2">
    <source>
        <dbReference type="EMBL" id="CAD8561300.1"/>
    </source>
</evidence>
<evidence type="ECO:0000313" key="5">
    <source>
        <dbReference type="EMBL" id="KAA0163108.1"/>
    </source>
</evidence>
<dbReference type="Proteomes" id="UP000325113">
    <property type="component" value="Unassembled WGS sequence"/>
</dbReference>
<dbReference type="Pfam" id="PF10276">
    <property type="entry name" value="zf-CHCC"/>
    <property type="match status" value="1"/>
</dbReference>
<evidence type="ECO:0000313" key="8">
    <source>
        <dbReference type="Proteomes" id="UP000322899"/>
    </source>
</evidence>
<sequence>MAAVARRFAALSRSGAAAAAARSAAPVAVRFVQTVSNRPIDASVANRQRSNALKMVQEVPVIEVEHDFALCDGGGGATGHPAEWVAVTDKAPETCPYCSLRYIKKAHGVKPAFPDWQANWQDQQ</sequence>
<name>A0A5A8CMY5_CAFRO</name>
<evidence type="ECO:0000259" key="1">
    <source>
        <dbReference type="Pfam" id="PF10276"/>
    </source>
</evidence>
<dbReference type="Gene3D" id="2.60.260.40">
    <property type="entry name" value="q5lls5 like domains"/>
    <property type="match status" value="1"/>
</dbReference>
<organism evidence="4 9">
    <name type="scientific">Cafeteria roenbergensis</name>
    <name type="common">Marine flagellate</name>
    <dbReference type="NCBI Taxonomy" id="33653"/>
    <lineage>
        <taxon>Eukaryota</taxon>
        <taxon>Sar</taxon>
        <taxon>Stramenopiles</taxon>
        <taxon>Bigyra</taxon>
        <taxon>Opalozoa</taxon>
        <taxon>Bicosoecida</taxon>
        <taxon>Cafeteriaceae</taxon>
        <taxon>Cafeteria</taxon>
    </lineage>
</organism>
<dbReference type="Proteomes" id="UP000323011">
    <property type="component" value="Unassembled WGS sequence"/>
</dbReference>
<protein>
    <recommendedName>
        <fullName evidence="1">Zinc finger CHCC-type domain-containing protein</fullName>
    </recommendedName>
</protein>
<evidence type="ECO:0000313" key="10">
    <source>
        <dbReference type="Proteomes" id="UP000324907"/>
    </source>
</evidence>
<reference evidence="2" key="2">
    <citation type="submission" date="2021-01" db="EMBL/GenBank/DDBJ databases">
        <authorList>
            <person name="Corre E."/>
            <person name="Pelletier E."/>
            <person name="Niang G."/>
            <person name="Scheremetjew M."/>
            <person name="Finn R."/>
            <person name="Kale V."/>
            <person name="Holt S."/>
            <person name="Cochrane G."/>
            <person name="Meng A."/>
            <person name="Brown T."/>
            <person name="Cohen L."/>
        </authorList>
    </citation>
    <scope>NUCLEOTIDE SEQUENCE</scope>
    <source>
        <strain evidence="2">E4-10</strain>
    </source>
</reference>
<dbReference type="Proteomes" id="UP000324907">
    <property type="component" value="Unassembled WGS sequence"/>
</dbReference>